<reference evidence="9 10" key="2">
    <citation type="submission" date="2018-03" db="EMBL/GenBank/DDBJ databases">
        <title>The ancient ancestry and fast evolution of plastids.</title>
        <authorList>
            <person name="Moore K.R."/>
            <person name="Magnabosco C."/>
            <person name="Momper L."/>
            <person name="Gold D.A."/>
            <person name="Bosak T."/>
            <person name="Fournier G.P."/>
        </authorList>
    </citation>
    <scope>NUCLEOTIDE SEQUENCE [LARGE SCALE GENOMIC DNA]</scope>
    <source>
        <strain evidence="9 10">CCALA 015</strain>
    </source>
</reference>
<keyword evidence="7" id="KW-0998">Cell outer membrane</keyword>
<evidence type="ECO:0000256" key="3">
    <source>
        <dbReference type="ARBA" id="ARBA00022448"/>
    </source>
</evidence>
<name>A0ABX5FBI6_9CHRO</name>
<proteinExistence type="inferred from homology"/>
<comment type="subcellular location">
    <subcellularLocation>
        <location evidence="1">Cell outer membrane</location>
    </subcellularLocation>
</comment>
<gene>
    <name evidence="9" type="ORF">C7B81_00730</name>
</gene>
<dbReference type="Gene3D" id="1.20.1600.10">
    <property type="entry name" value="Outer membrane efflux proteins (OEP)"/>
    <property type="match status" value="1"/>
</dbReference>
<dbReference type="RefSeq" id="WP_106219407.1">
    <property type="nucleotide sequence ID" value="NZ_PVWP01000001.1"/>
</dbReference>
<dbReference type="Proteomes" id="UP000238218">
    <property type="component" value="Unassembled WGS sequence"/>
</dbReference>
<dbReference type="InterPro" id="IPR003423">
    <property type="entry name" value="OMP_efflux"/>
</dbReference>
<sequence>MIRRQLRHCLAPALGLALAAPLAQAWGQELIAAPRPRRLPPPSPALLRSLQGFQEDLERLDRTLLPAAPEAGEAGEPDGSMPGPPDPALLAPLLPAPAANALPEVPEAVRIARRQRLSLAEALAVAVRNDPDLAAAGLGVREQQDLAGSARGRRWPELGLNLAGGFSQQRSYNQVWTDNAGIYPSGSPFLVRNQGWNVVQSNVGAAAARVELAWELLSPYRAAAIAEADDSLRASRQRYADRLRQLQLDVSIAYYGLQLADQLLRIRRAVVESDTVVRDQVAALQQAGLVPRLDRLRAEAALQQSHYRFEQAEALQLSRQRQLSNLINVPFDVSLRASDAVRLQPPWPLDLEQTIVRGWQDNPQLRALQAARDALLRQADRRAAELLPSLRLVATGGYGQGLITQPVIRLEGCCSSALIPQLLNQRSDWAAGLQLHWRFFDGGVTAGAVAASRSAAARTDQQLARERNAIRQRLEAAFYDHRAALRQIVAARASYSASREAFRDVRARYQLGLADYSDVADTVATLTGAMEGVAESTTLANVSYAQLLRELLPVPDRPDQPVALPLVLGGS</sequence>
<reference evidence="9 10" key="1">
    <citation type="submission" date="2018-02" db="EMBL/GenBank/DDBJ databases">
        <authorList>
            <person name="Moore K."/>
            <person name="Momper L."/>
        </authorList>
    </citation>
    <scope>NUCLEOTIDE SEQUENCE [LARGE SCALE GENOMIC DNA]</scope>
    <source>
        <strain evidence="9 10">CCALA 015</strain>
    </source>
</reference>
<protein>
    <submittedName>
        <fullName evidence="9">TolC family protein</fullName>
    </submittedName>
</protein>
<dbReference type="EMBL" id="PVWP01000001">
    <property type="protein sequence ID" value="PSB39210.1"/>
    <property type="molecule type" value="Genomic_DNA"/>
</dbReference>
<evidence type="ECO:0000256" key="6">
    <source>
        <dbReference type="ARBA" id="ARBA00023136"/>
    </source>
</evidence>
<keyword evidence="5" id="KW-0812">Transmembrane</keyword>
<dbReference type="PANTHER" id="PTHR30026:SF20">
    <property type="entry name" value="OUTER MEMBRANE PROTEIN TOLC"/>
    <property type="match status" value="1"/>
</dbReference>
<evidence type="ECO:0000256" key="2">
    <source>
        <dbReference type="ARBA" id="ARBA00007613"/>
    </source>
</evidence>
<dbReference type="SUPFAM" id="SSF56954">
    <property type="entry name" value="Outer membrane efflux proteins (OEP)"/>
    <property type="match status" value="1"/>
</dbReference>
<feature type="signal peptide" evidence="8">
    <location>
        <begin position="1"/>
        <end position="25"/>
    </location>
</feature>
<feature type="chain" id="PRO_5047230606" evidence="8">
    <location>
        <begin position="26"/>
        <end position="571"/>
    </location>
</feature>
<evidence type="ECO:0000256" key="1">
    <source>
        <dbReference type="ARBA" id="ARBA00004442"/>
    </source>
</evidence>
<evidence type="ECO:0000256" key="7">
    <source>
        <dbReference type="ARBA" id="ARBA00023237"/>
    </source>
</evidence>
<keyword evidence="3" id="KW-0813">Transport</keyword>
<accession>A0ABX5FBI6</accession>
<dbReference type="Pfam" id="PF02321">
    <property type="entry name" value="OEP"/>
    <property type="match status" value="2"/>
</dbReference>
<dbReference type="PANTHER" id="PTHR30026">
    <property type="entry name" value="OUTER MEMBRANE PROTEIN TOLC"/>
    <property type="match status" value="1"/>
</dbReference>
<comment type="similarity">
    <text evidence="2">Belongs to the outer membrane factor (OMF) (TC 1.B.17) family.</text>
</comment>
<keyword evidence="8" id="KW-0732">Signal</keyword>
<comment type="caution">
    <text evidence="9">The sequence shown here is derived from an EMBL/GenBank/DDBJ whole genome shotgun (WGS) entry which is preliminary data.</text>
</comment>
<keyword evidence="4" id="KW-1134">Transmembrane beta strand</keyword>
<organism evidence="9 10">
    <name type="scientific">Aphanothece cf. minutissima CCALA 015</name>
    <dbReference type="NCBI Taxonomy" id="2107695"/>
    <lineage>
        <taxon>Bacteria</taxon>
        <taxon>Bacillati</taxon>
        <taxon>Cyanobacteriota</taxon>
        <taxon>Cyanophyceae</taxon>
        <taxon>Oscillatoriophycideae</taxon>
        <taxon>Chroococcales</taxon>
        <taxon>Aphanothecaceae</taxon>
        <taxon>Aphanothece</taxon>
    </lineage>
</organism>
<evidence type="ECO:0000256" key="8">
    <source>
        <dbReference type="SAM" id="SignalP"/>
    </source>
</evidence>
<dbReference type="InterPro" id="IPR051906">
    <property type="entry name" value="TolC-like"/>
</dbReference>
<evidence type="ECO:0000313" key="10">
    <source>
        <dbReference type="Proteomes" id="UP000238218"/>
    </source>
</evidence>
<keyword evidence="6" id="KW-0472">Membrane</keyword>
<evidence type="ECO:0000256" key="5">
    <source>
        <dbReference type="ARBA" id="ARBA00022692"/>
    </source>
</evidence>
<keyword evidence="10" id="KW-1185">Reference proteome</keyword>
<evidence type="ECO:0000313" key="9">
    <source>
        <dbReference type="EMBL" id="PSB39210.1"/>
    </source>
</evidence>
<evidence type="ECO:0000256" key="4">
    <source>
        <dbReference type="ARBA" id="ARBA00022452"/>
    </source>
</evidence>